<sequence length="195" mass="22201">MFFSAGNLHGNGWFAGRNLAVSQVTTKYFLWVDDDFLFTKWTKIEEMVKVMEAVPELDVLGGKVGEEQFYFSLIYEEGDEEGGCMYRKSRGKYHSLPGYPQCSLVSGVINFFLARTDAVQRVGFDPQLKRVAHSEFFMDGLGSLMVATCSHVAIGHQKGPIQKGYMRFREPAKSDETSKLQLHFFKNHLKCIRYG</sequence>
<dbReference type="KEGG" id="ncc:104959382"/>
<dbReference type="PANTHER" id="PTHR15046:SF2">
    <property type="entry name" value="BETA-1,4 N-ACETYLGALACTOSAMINYLTRANSFERASE 2"/>
    <property type="match status" value="1"/>
</dbReference>
<reference evidence="3" key="1">
    <citation type="submission" date="2025-08" db="UniProtKB">
        <authorList>
            <consortium name="RefSeq"/>
        </authorList>
    </citation>
    <scope>IDENTIFICATION</scope>
    <source>
        <tissue evidence="3">Muscle</tissue>
    </source>
</reference>
<dbReference type="Gene3D" id="3.90.550.10">
    <property type="entry name" value="Spore Coat Polysaccharide Biosynthesis Protein SpsA, Chain A"/>
    <property type="match status" value="1"/>
</dbReference>
<dbReference type="OrthoDB" id="2139606at2759"/>
<dbReference type="GO" id="GO:0019276">
    <property type="term" value="P:UDP-N-acetylgalactosamine metabolic process"/>
    <property type="evidence" value="ECO:0007669"/>
    <property type="project" value="TreeGrafter"/>
</dbReference>
<evidence type="ECO:0000259" key="1">
    <source>
        <dbReference type="Pfam" id="PF00535"/>
    </source>
</evidence>
<accession>A0A6I9P504</accession>
<evidence type="ECO:0000313" key="2">
    <source>
        <dbReference type="Proteomes" id="UP000504611"/>
    </source>
</evidence>
<dbReference type="GeneID" id="104959382"/>
<dbReference type="PANTHER" id="PTHR15046">
    <property type="entry name" value="GLYCO_TRANS_2-LIKE DOMAIN-CONTAINING PROTEIN"/>
    <property type="match status" value="1"/>
</dbReference>
<dbReference type="GO" id="GO:0006047">
    <property type="term" value="P:UDP-N-acetylglucosamine metabolic process"/>
    <property type="evidence" value="ECO:0007669"/>
    <property type="project" value="TreeGrafter"/>
</dbReference>
<dbReference type="Pfam" id="PF00535">
    <property type="entry name" value="Glycos_transf_2"/>
    <property type="match status" value="1"/>
</dbReference>
<feature type="domain" description="Glycosyltransferase 2-like" evidence="1">
    <location>
        <begin position="10"/>
        <end position="65"/>
    </location>
</feature>
<dbReference type="CDD" id="cd00761">
    <property type="entry name" value="Glyco_tranf_GTA_type"/>
    <property type="match status" value="1"/>
</dbReference>
<dbReference type="SUPFAM" id="SSF53448">
    <property type="entry name" value="Nucleotide-diphospho-sugar transferases"/>
    <property type="match status" value="1"/>
</dbReference>
<dbReference type="InterPro" id="IPR001173">
    <property type="entry name" value="Glyco_trans_2-like"/>
</dbReference>
<name>A0A6I9P504_9TELE</name>
<dbReference type="InterPro" id="IPR029044">
    <property type="entry name" value="Nucleotide-diphossugar_trans"/>
</dbReference>
<protein>
    <submittedName>
        <fullName evidence="3">Beta-1,4 N-acetylgalactosaminyltransferase 2-like</fullName>
    </submittedName>
</protein>
<dbReference type="Proteomes" id="UP000504611">
    <property type="component" value="Unplaced"/>
</dbReference>
<organism evidence="2 3">
    <name type="scientific">Notothenia coriiceps</name>
    <name type="common">black rockcod</name>
    <dbReference type="NCBI Taxonomy" id="8208"/>
    <lineage>
        <taxon>Eukaryota</taxon>
        <taxon>Metazoa</taxon>
        <taxon>Chordata</taxon>
        <taxon>Craniata</taxon>
        <taxon>Vertebrata</taxon>
        <taxon>Euteleostomi</taxon>
        <taxon>Actinopterygii</taxon>
        <taxon>Neopterygii</taxon>
        <taxon>Teleostei</taxon>
        <taxon>Neoteleostei</taxon>
        <taxon>Acanthomorphata</taxon>
        <taxon>Eupercaria</taxon>
        <taxon>Perciformes</taxon>
        <taxon>Notothenioidei</taxon>
        <taxon>Nototheniidae</taxon>
        <taxon>Notothenia</taxon>
    </lineage>
</organism>
<keyword evidence="2" id="KW-1185">Reference proteome</keyword>
<dbReference type="AlphaFoldDB" id="A0A6I9P504"/>
<gene>
    <name evidence="3" type="primary">LOC104959382</name>
</gene>
<dbReference type="RefSeq" id="XP_010785569.1">
    <property type="nucleotide sequence ID" value="XM_010787267.1"/>
</dbReference>
<proteinExistence type="predicted"/>
<dbReference type="GO" id="GO:0008376">
    <property type="term" value="F:acetylgalactosaminyltransferase activity"/>
    <property type="evidence" value="ECO:0007669"/>
    <property type="project" value="TreeGrafter"/>
</dbReference>
<evidence type="ECO:0000313" key="3">
    <source>
        <dbReference type="RefSeq" id="XP_010785569.1"/>
    </source>
</evidence>